<evidence type="ECO:0000256" key="1">
    <source>
        <dbReference type="ARBA" id="ARBA00022676"/>
    </source>
</evidence>
<evidence type="ECO:0000256" key="2">
    <source>
        <dbReference type="ARBA" id="ARBA00022679"/>
    </source>
</evidence>
<keyword evidence="2 3" id="KW-0808">Transferase</keyword>
<accession>A0A3M8P8G0</accession>
<evidence type="ECO:0000313" key="4">
    <source>
        <dbReference type="Proteomes" id="UP000275473"/>
    </source>
</evidence>
<dbReference type="GO" id="GO:0016758">
    <property type="term" value="F:hexosyltransferase activity"/>
    <property type="evidence" value="ECO:0007669"/>
    <property type="project" value="TreeGrafter"/>
</dbReference>
<sequence length="249" mass="27952">MSKGRVTIVDIPIDNLFKSQLVSAVYTRLEKQQKNTFIVTANPEIIMAAKRNDSYQQAILQADYIIPDGTGVMLASTILSQPLAEKIVGYELLHTFLSYAGKQQKSVYFFGSKKGVAEQAAANAETLYPGLVIAGVKDGYSGIGQETVEEIAACQPDFLFVGLGVPLQELWIAQHRHLFPCSVLMGVGGSFDVLSGKTKRAPKFWLDWNLEWLYRLITQPTRGVRMIQLPIFVVEVHKQKWRERRYLAK</sequence>
<keyword evidence="4" id="KW-1185">Reference proteome</keyword>
<protein>
    <submittedName>
        <fullName evidence="3">Glycosyltransferase</fullName>
    </submittedName>
</protein>
<dbReference type="Proteomes" id="UP000275473">
    <property type="component" value="Unassembled WGS sequence"/>
</dbReference>
<comment type="caution">
    <text evidence="3">The sequence shown here is derived from an EMBL/GenBank/DDBJ whole genome shotgun (WGS) entry which is preliminary data.</text>
</comment>
<dbReference type="InterPro" id="IPR004629">
    <property type="entry name" value="WecG_TagA_CpsF"/>
</dbReference>
<name>A0A3M8P8G0_9BACL</name>
<reference evidence="3 4" key="1">
    <citation type="journal article" date="2018" name="Int. J. Syst. Evol. Microbiol.">
        <title>Planococcus salinus sp. nov., a moderately halophilic bacterium isolated from a saline-alkali soil.</title>
        <authorList>
            <person name="Gan L."/>
        </authorList>
    </citation>
    <scope>NUCLEOTIDE SEQUENCE [LARGE SCALE GENOMIC DNA]</scope>
    <source>
        <strain evidence="3 4">LCB217</strain>
    </source>
</reference>
<dbReference type="AlphaFoldDB" id="A0A3M8P8G0"/>
<dbReference type="PROSITE" id="PS00430">
    <property type="entry name" value="TONB_DEPENDENT_REC_1"/>
    <property type="match status" value="1"/>
</dbReference>
<keyword evidence="1" id="KW-0328">Glycosyltransferase</keyword>
<dbReference type="PANTHER" id="PTHR34136">
    <property type="match status" value="1"/>
</dbReference>
<dbReference type="PANTHER" id="PTHR34136:SF1">
    <property type="entry name" value="UDP-N-ACETYL-D-MANNOSAMINURONIC ACID TRANSFERASE"/>
    <property type="match status" value="1"/>
</dbReference>
<evidence type="ECO:0000313" key="3">
    <source>
        <dbReference type="EMBL" id="RNF39484.1"/>
    </source>
</evidence>
<dbReference type="OrthoDB" id="9771846at2"/>
<gene>
    <name evidence="3" type="ORF">EEX84_08380</name>
</gene>
<dbReference type="NCBIfam" id="TIGR00696">
    <property type="entry name" value="wecG_tagA_cpsF"/>
    <property type="match status" value="1"/>
</dbReference>
<organism evidence="3 4">
    <name type="scientific">Planococcus salinus</name>
    <dbReference type="NCBI Taxonomy" id="1848460"/>
    <lineage>
        <taxon>Bacteria</taxon>
        <taxon>Bacillati</taxon>
        <taxon>Bacillota</taxon>
        <taxon>Bacilli</taxon>
        <taxon>Bacillales</taxon>
        <taxon>Caryophanaceae</taxon>
        <taxon>Planococcus</taxon>
    </lineage>
</organism>
<dbReference type="InterPro" id="IPR010916">
    <property type="entry name" value="TonB_box_CS"/>
</dbReference>
<dbReference type="EMBL" id="RIAX01000005">
    <property type="protein sequence ID" value="RNF39484.1"/>
    <property type="molecule type" value="Genomic_DNA"/>
</dbReference>
<proteinExistence type="predicted"/>
<dbReference type="CDD" id="cd06533">
    <property type="entry name" value="Glyco_transf_WecG_TagA"/>
    <property type="match status" value="1"/>
</dbReference>
<dbReference type="Pfam" id="PF03808">
    <property type="entry name" value="Glyco_tran_WecG"/>
    <property type="match status" value="1"/>
</dbReference>
<dbReference type="RefSeq" id="WP_123165185.1">
    <property type="nucleotide sequence ID" value="NZ_RIAX01000005.1"/>
</dbReference>